<dbReference type="SUPFAM" id="SSF75217">
    <property type="entry name" value="alpha/beta knot"/>
    <property type="match status" value="1"/>
</dbReference>
<evidence type="ECO:0000256" key="14">
    <source>
        <dbReference type="ARBA" id="ARBA00047783"/>
    </source>
</evidence>
<feature type="binding site" evidence="15 16">
    <location>
        <position position="112"/>
    </location>
    <ligand>
        <name>S-adenosyl-L-methionine</name>
        <dbReference type="ChEBI" id="CHEBI:59789"/>
    </ligand>
</feature>
<dbReference type="Gene3D" id="3.40.1280.10">
    <property type="match status" value="1"/>
</dbReference>
<evidence type="ECO:0000256" key="11">
    <source>
        <dbReference type="ARBA" id="ARBA00022694"/>
    </source>
</evidence>
<dbReference type="HAMAP" id="MF_00605">
    <property type="entry name" value="TrmD"/>
    <property type="match status" value="1"/>
</dbReference>
<evidence type="ECO:0000256" key="9">
    <source>
        <dbReference type="ARBA" id="ARBA00022679"/>
    </source>
</evidence>
<evidence type="ECO:0000256" key="13">
    <source>
        <dbReference type="ARBA" id="ARBA00033392"/>
    </source>
</evidence>
<dbReference type="Gene3D" id="1.10.1270.20">
    <property type="entry name" value="tRNA(m1g37)methyltransferase, domain 2"/>
    <property type="match status" value="1"/>
</dbReference>
<dbReference type="Proteomes" id="UP000231503">
    <property type="component" value="Unassembled WGS sequence"/>
</dbReference>
<comment type="subunit">
    <text evidence="4 15 17">Homodimer.</text>
</comment>
<comment type="similarity">
    <text evidence="3 15 17">Belongs to the RNA methyltransferase TrmD family.</text>
</comment>
<evidence type="ECO:0000256" key="17">
    <source>
        <dbReference type="RuleBase" id="RU003464"/>
    </source>
</evidence>
<dbReference type="NCBIfam" id="NF000648">
    <property type="entry name" value="PRK00026.1"/>
    <property type="match status" value="1"/>
</dbReference>
<comment type="caution">
    <text evidence="19">The sequence shown here is derived from an EMBL/GenBank/DDBJ whole genome shotgun (WGS) entry which is preliminary data.</text>
</comment>
<dbReference type="PANTHER" id="PTHR46417">
    <property type="entry name" value="TRNA (GUANINE-N(1)-)-METHYLTRANSFERASE"/>
    <property type="match status" value="1"/>
</dbReference>
<organism evidence="19 20">
    <name type="scientific">Candidatus Niyogibacteria bacterium CG10_big_fil_rev_8_21_14_0_10_46_36</name>
    <dbReference type="NCBI Taxonomy" id="1974726"/>
    <lineage>
        <taxon>Bacteria</taxon>
        <taxon>Candidatus Niyogiibacteriota</taxon>
    </lineage>
</organism>
<evidence type="ECO:0000256" key="16">
    <source>
        <dbReference type="PIRSR" id="PIRSR000386-1"/>
    </source>
</evidence>
<dbReference type="InterPro" id="IPR029028">
    <property type="entry name" value="Alpha/beta_knot_MTases"/>
</dbReference>
<evidence type="ECO:0000256" key="10">
    <source>
        <dbReference type="ARBA" id="ARBA00022691"/>
    </source>
</evidence>
<dbReference type="InterPro" id="IPR023148">
    <property type="entry name" value="tRNA_m1G_MeTrfase_C_sf"/>
</dbReference>
<evidence type="ECO:0000256" key="2">
    <source>
        <dbReference type="ARBA" id="ARBA00004496"/>
    </source>
</evidence>
<evidence type="ECO:0000256" key="15">
    <source>
        <dbReference type="HAMAP-Rule" id="MF_00605"/>
    </source>
</evidence>
<evidence type="ECO:0000313" key="20">
    <source>
        <dbReference type="Proteomes" id="UP000231503"/>
    </source>
</evidence>
<sequence length="225" mass="25585">MRFDIITIFPRLFDPYIHESILKRAQKKKLVDIRLHDLRDFTKDTHKKVDDKAYGGGPGMVLKAEPILKAVIKAAQKNKKPLVIFTSATGKQFNAELAKKLSKQKQLIIIAGRYEGIDERAKKALRTYYTVQEISAGPYVLTGGELPALILIDAISRHIPGVLGKNESIEETRGGIGIPAYTRPEAFIFKKKPYQVPNILLSGDHKKIHEWRKRHIKRPTNIDKR</sequence>
<keyword evidence="10 15" id="KW-0949">S-adenosyl-L-methionine</keyword>
<comment type="subcellular location">
    <subcellularLocation>
        <location evidence="2 15 17">Cytoplasm</location>
    </subcellularLocation>
</comment>
<dbReference type="NCBIfam" id="TIGR00088">
    <property type="entry name" value="trmD"/>
    <property type="match status" value="1"/>
</dbReference>
<evidence type="ECO:0000256" key="6">
    <source>
        <dbReference type="ARBA" id="ARBA00014679"/>
    </source>
</evidence>
<dbReference type="EC" id="2.1.1.228" evidence="5 15"/>
<feature type="domain" description="tRNA methyltransferase TRMD/TRM10-type" evidence="18">
    <location>
        <begin position="1"/>
        <end position="221"/>
    </location>
</feature>
<reference evidence="20" key="1">
    <citation type="submission" date="2017-09" db="EMBL/GenBank/DDBJ databases">
        <title>Depth-based differentiation of microbial function through sediment-hosted aquifers and enrichment of novel symbionts in the deep terrestrial subsurface.</title>
        <authorList>
            <person name="Probst A.J."/>
            <person name="Ladd B."/>
            <person name="Jarett J.K."/>
            <person name="Geller-Mcgrath D.E."/>
            <person name="Sieber C.M.K."/>
            <person name="Emerson J.B."/>
            <person name="Anantharaman K."/>
            <person name="Thomas B.C."/>
            <person name="Malmstrom R."/>
            <person name="Stieglmeier M."/>
            <person name="Klingl A."/>
            <person name="Woyke T."/>
            <person name="Ryan C.M."/>
            <person name="Banfield J.F."/>
        </authorList>
    </citation>
    <scope>NUCLEOTIDE SEQUENCE [LARGE SCALE GENOMIC DNA]</scope>
</reference>
<evidence type="ECO:0000256" key="12">
    <source>
        <dbReference type="ARBA" id="ARBA00029736"/>
    </source>
</evidence>
<evidence type="ECO:0000256" key="8">
    <source>
        <dbReference type="ARBA" id="ARBA00022603"/>
    </source>
</evidence>
<keyword evidence="8 15" id="KW-0489">Methyltransferase</keyword>
<evidence type="ECO:0000256" key="7">
    <source>
        <dbReference type="ARBA" id="ARBA00022490"/>
    </source>
</evidence>
<dbReference type="InterPro" id="IPR029026">
    <property type="entry name" value="tRNA_m1G_MTases_N"/>
</dbReference>
<gene>
    <name evidence="15" type="primary">trmD</name>
    <name evidence="19" type="ORF">COU47_02790</name>
</gene>
<accession>A0A2H0TEZ2</accession>
<comment type="caution">
    <text evidence="15">Lacks conserved residue(s) required for the propagation of feature annotation.</text>
</comment>
<dbReference type="AlphaFoldDB" id="A0A2H0TEZ2"/>
<dbReference type="InterPro" id="IPR002649">
    <property type="entry name" value="tRNA_m1G_MeTrfase_TrmD"/>
</dbReference>
<dbReference type="GO" id="GO:0002939">
    <property type="term" value="P:tRNA N1-guanine methylation"/>
    <property type="evidence" value="ECO:0007669"/>
    <property type="project" value="TreeGrafter"/>
</dbReference>
<keyword evidence="9 15" id="KW-0808">Transferase</keyword>
<dbReference type="EMBL" id="PFCO01000006">
    <property type="protein sequence ID" value="PIR69524.1"/>
    <property type="molecule type" value="Genomic_DNA"/>
</dbReference>
<evidence type="ECO:0000256" key="1">
    <source>
        <dbReference type="ARBA" id="ARBA00002634"/>
    </source>
</evidence>
<evidence type="ECO:0000259" key="18">
    <source>
        <dbReference type="Pfam" id="PF01746"/>
    </source>
</evidence>
<dbReference type="Pfam" id="PF01746">
    <property type="entry name" value="tRNA_m1G_MT"/>
    <property type="match status" value="1"/>
</dbReference>
<dbReference type="PANTHER" id="PTHR46417:SF1">
    <property type="entry name" value="TRNA (GUANINE-N(1)-)-METHYLTRANSFERASE"/>
    <property type="match status" value="1"/>
</dbReference>
<name>A0A2H0TEZ2_9BACT</name>
<dbReference type="GO" id="GO:0005829">
    <property type="term" value="C:cytosol"/>
    <property type="evidence" value="ECO:0007669"/>
    <property type="project" value="TreeGrafter"/>
</dbReference>
<dbReference type="GO" id="GO:0052906">
    <property type="term" value="F:tRNA (guanine(37)-N1)-methyltransferase activity"/>
    <property type="evidence" value="ECO:0007669"/>
    <property type="project" value="UniProtKB-UniRule"/>
</dbReference>
<dbReference type="InterPro" id="IPR016009">
    <property type="entry name" value="tRNA_MeTrfase_TRMD/TRM10"/>
</dbReference>
<evidence type="ECO:0000256" key="5">
    <source>
        <dbReference type="ARBA" id="ARBA00012807"/>
    </source>
</evidence>
<keyword evidence="11 15" id="KW-0819">tRNA processing</keyword>
<proteinExistence type="inferred from homology"/>
<comment type="function">
    <text evidence="1 15 17">Specifically methylates guanosine-37 in various tRNAs.</text>
</comment>
<dbReference type="CDD" id="cd18080">
    <property type="entry name" value="TrmD-like"/>
    <property type="match status" value="1"/>
</dbReference>
<evidence type="ECO:0000256" key="4">
    <source>
        <dbReference type="ARBA" id="ARBA00011738"/>
    </source>
</evidence>
<dbReference type="FunFam" id="3.40.1280.10:FF:000001">
    <property type="entry name" value="tRNA (guanine-N(1)-)-methyltransferase"/>
    <property type="match status" value="1"/>
</dbReference>
<evidence type="ECO:0000313" key="19">
    <source>
        <dbReference type="EMBL" id="PIR69524.1"/>
    </source>
</evidence>
<protein>
    <recommendedName>
        <fullName evidence="6 15">tRNA (guanine-N(1)-)-methyltransferase</fullName>
        <ecNumber evidence="5 15">2.1.1.228</ecNumber>
    </recommendedName>
    <alternativeName>
        <fullName evidence="12 15">M1G-methyltransferase</fullName>
    </alternativeName>
    <alternativeName>
        <fullName evidence="13 15">tRNA [GM37] methyltransferase</fullName>
    </alternativeName>
</protein>
<evidence type="ECO:0000256" key="3">
    <source>
        <dbReference type="ARBA" id="ARBA00007630"/>
    </source>
</evidence>
<keyword evidence="7 15" id="KW-0963">Cytoplasm</keyword>
<dbReference type="PIRSF" id="PIRSF000386">
    <property type="entry name" value="tRNA_mtase"/>
    <property type="match status" value="1"/>
</dbReference>
<comment type="catalytic activity">
    <reaction evidence="14 15 17">
        <text>guanosine(37) in tRNA + S-adenosyl-L-methionine = N(1)-methylguanosine(37) in tRNA + S-adenosyl-L-homocysteine + H(+)</text>
        <dbReference type="Rhea" id="RHEA:36899"/>
        <dbReference type="Rhea" id="RHEA-COMP:10145"/>
        <dbReference type="Rhea" id="RHEA-COMP:10147"/>
        <dbReference type="ChEBI" id="CHEBI:15378"/>
        <dbReference type="ChEBI" id="CHEBI:57856"/>
        <dbReference type="ChEBI" id="CHEBI:59789"/>
        <dbReference type="ChEBI" id="CHEBI:73542"/>
        <dbReference type="ChEBI" id="CHEBI:74269"/>
        <dbReference type="EC" id="2.1.1.228"/>
    </reaction>
</comment>